<dbReference type="Pfam" id="PF00078">
    <property type="entry name" value="RVT_1"/>
    <property type="match status" value="1"/>
</dbReference>
<dbReference type="Proteomes" id="UP001623348">
    <property type="component" value="Unassembled WGS sequence"/>
</dbReference>
<dbReference type="EMBL" id="BAAFJT010000001">
    <property type="protein sequence ID" value="GAB0178664.1"/>
    <property type="molecule type" value="Genomic_DNA"/>
</dbReference>
<feature type="domain" description="Reverse transcriptase" evidence="2">
    <location>
        <begin position="1"/>
        <end position="241"/>
    </location>
</feature>
<name>A0ABC9VZ62_GRUJA</name>
<keyword evidence="4" id="KW-1185">Reference proteome</keyword>
<dbReference type="AlphaFoldDB" id="A0ABC9VZ62"/>
<organism evidence="3 4">
    <name type="scientific">Grus japonensis</name>
    <name type="common">Japanese crane</name>
    <name type="synonym">Red-crowned crane</name>
    <dbReference type="NCBI Taxonomy" id="30415"/>
    <lineage>
        <taxon>Eukaryota</taxon>
        <taxon>Metazoa</taxon>
        <taxon>Chordata</taxon>
        <taxon>Craniata</taxon>
        <taxon>Vertebrata</taxon>
        <taxon>Euteleostomi</taxon>
        <taxon>Archelosauria</taxon>
        <taxon>Archosauria</taxon>
        <taxon>Dinosauria</taxon>
        <taxon>Saurischia</taxon>
        <taxon>Theropoda</taxon>
        <taxon>Coelurosauria</taxon>
        <taxon>Aves</taxon>
        <taxon>Neognathae</taxon>
        <taxon>Neoaves</taxon>
        <taxon>Gruiformes</taxon>
        <taxon>Gruidae</taxon>
        <taxon>Grus</taxon>
    </lineage>
</organism>
<comment type="caution">
    <text evidence="3">The sequence shown here is derived from an EMBL/GenBank/DDBJ whole genome shotgun (WGS) entry which is preliminary data.</text>
</comment>
<evidence type="ECO:0000313" key="4">
    <source>
        <dbReference type="Proteomes" id="UP001623348"/>
    </source>
</evidence>
<protein>
    <recommendedName>
        <fullName evidence="2">Reverse transcriptase domain-containing protein</fullName>
    </recommendedName>
</protein>
<sequence length="241" mass="26700">MPAGSKTDLPLAKAEPISDGVFTSNLSSYTSRVDGPQGLVEEDWGSKVPPTVREDEVRDHVRNLNLHESMGPDEMHPRVLRQLADGAAKPLSMICEKSWQSGEVLVAFYDRVTTSVDKGRATDVIYLDFCKAFDTVPHNTLLSKLERGGFDGGTVWRIRNWLDGCIQRLVVNGSMSRYRSMTSGVPQGPVLEPVLFNIFINDIDSGIECTLRKFADDTKVSGAVDTPEEQDATQRNLEKLE</sequence>
<reference evidence="3 4" key="1">
    <citation type="submission" date="2024-06" db="EMBL/GenBank/DDBJ databases">
        <title>The draft genome of Grus japonensis, version 3.</title>
        <authorList>
            <person name="Nabeshima K."/>
            <person name="Suzuki S."/>
            <person name="Onuma M."/>
        </authorList>
    </citation>
    <scope>NUCLEOTIDE SEQUENCE [LARGE SCALE GENOMIC DNA]</scope>
    <source>
        <strain evidence="3 4">451A</strain>
    </source>
</reference>
<evidence type="ECO:0000259" key="2">
    <source>
        <dbReference type="PROSITE" id="PS50878"/>
    </source>
</evidence>
<dbReference type="InterPro" id="IPR000477">
    <property type="entry name" value="RT_dom"/>
</dbReference>
<evidence type="ECO:0000313" key="3">
    <source>
        <dbReference type="EMBL" id="GAB0178664.1"/>
    </source>
</evidence>
<evidence type="ECO:0000256" key="1">
    <source>
        <dbReference type="SAM" id="MobiDB-lite"/>
    </source>
</evidence>
<proteinExistence type="predicted"/>
<feature type="region of interest" description="Disordered" evidence="1">
    <location>
        <begin position="222"/>
        <end position="241"/>
    </location>
</feature>
<accession>A0ABC9VZ62</accession>
<gene>
    <name evidence="3" type="ORF">GRJ2_000331700</name>
</gene>
<dbReference type="PROSITE" id="PS50878">
    <property type="entry name" value="RT_POL"/>
    <property type="match status" value="1"/>
</dbReference>
<dbReference type="PANTHER" id="PTHR33332">
    <property type="entry name" value="REVERSE TRANSCRIPTASE DOMAIN-CONTAINING PROTEIN"/>
    <property type="match status" value="1"/>
</dbReference>